<keyword evidence="2" id="KW-1185">Reference proteome</keyword>
<dbReference type="Proteomes" id="UP001195624">
    <property type="component" value="Unassembled WGS sequence"/>
</dbReference>
<dbReference type="GO" id="GO:0016787">
    <property type="term" value="F:hydrolase activity"/>
    <property type="evidence" value="ECO:0007669"/>
    <property type="project" value="UniProtKB-KW"/>
</dbReference>
<dbReference type="Pfam" id="PF11663">
    <property type="entry name" value="Toxin_YhaV"/>
    <property type="match status" value="1"/>
</dbReference>
<comment type="caution">
    <text evidence="1">The sequence shown here is derived from an EMBL/GenBank/DDBJ whole genome shotgun (WGS) entry which is preliminary data.</text>
</comment>
<evidence type="ECO:0000313" key="1">
    <source>
        <dbReference type="EMBL" id="MBP2167575.1"/>
    </source>
</evidence>
<reference evidence="2" key="1">
    <citation type="submission" date="2023-07" db="EMBL/GenBank/DDBJ databases">
        <title>Genome mining of underrepresented organisms for secondary metabolites.</title>
        <authorList>
            <person name="D'Agostino P.M."/>
        </authorList>
    </citation>
    <scope>NUCLEOTIDE SEQUENCE [LARGE SCALE GENOMIC DNA]</scope>
    <source>
        <strain evidence="2">WS4403</strain>
    </source>
</reference>
<dbReference type="RefSeq" id="WP_017799458.1">
    <property type="nucleotide sequence ID" value="NZ_JAGGMQ010000001.1"/>
</dbReference>
<dbReference type="EC" id="3.1.-.-" evidence="1"/>
<gene>
    <name evidence="1" type="ORF">J2125_000767</name>
</gene>
<dbReference type="InterPro" id="IPR021679">
    <property type="entry name" value="Toxin_endonuclease_YhaV"/>
</dbReference>
<organism evidence="1 2">
    <name type="scientific">Winslowiella toletana</name>
    <dbReference type="NCBI Taxonomy" id="92490"/>
    <lineage>
        <taxon>Bacteria</taxon>
        <taxon>Pseudomonadati</taxon>
        <taxon>Pseudomonadota</taxon>
        <taxon>Gammaproteobacteria</taxon>
        <taxon>Enterobacterales</taxon>
        <taxon>Erwiniaceae</taxon>
        <taxon>Winslowiella</taxon>
    </lineage>
</organism>
<evidence type="ECO:0000313" key="2">
    <source>
        <dbReference type="Proteomes" id="UP001195624"/>
    </source>
</evidence>
<sequence length="161" mass="18699">MDFLEINGWKVYFYSCFISQLTPLYQAVAALKANHQDNYHKKRQTKLLAAYVQVIERIASDPLGSQFRQGDTLGVNNKNWFRAKFLQQYRLFYRCSEQHKAIVIGWVNDENTLRAYGSKTDAYKIFEAMLKLGDPPSDWDTLLARAKTDTQAMPPELFEGF</sequence>
<proteinExistence type="predicted"/>
<dbReference type="EMBL" id="JAGGMQ010000001">
    <property type="protein sequence ID" value="MBP2167575.1"/>
    <property type="molecule type" value="Genomic_DNA"/>
</dbReference>
<keyword evidence="1" id="KW-0378">Hydrolase</keyword>
<name>A0ABS4P641_9GAMM</name>
<accession>A0ABS4P641</accession>
<protein>
    <submittedName>
        <fullName evidence="1">Toxin YhaV</fullName>
        <ecNumber evidence="1">3.1.-.-</ecNumber>
    </submittedName>
</protein>